<dbReference type="EMBL" id="MIKB01000002">
    <property type="protein sequence ID" value="OEG18848.1"/>
    <property type="molecule type" value="Genomic_DNA"/>
</dbReference>
<dbReference type="Pfam" id="PF13408">
    <property type="entry name" value="Zn_ribbon_recom"/>
    <property type="match status" value="1"/>
</dbReference>
<dbReference type="OrthoDB" id="9811097at2"/>
<comment type="caution">
    <text evidence="2">The sequence shown here is derived from an EMBL/GenBank/DDBJ whole genome shotgun (WGS) entry which is preliminary data.</text>
</comment>
<dbReference type="InterPro" id="IPR036162">
    <property type="entry name" value="Resolvase-like_N_sf"/>
</dbReference>
<dbReference type="InterPro" id="IPR011109">
    <property type="entry name" value="DNA_bind_recombinase_dom"/>
</dbReference>
<dbReference type="GO" id="GO:0003677">
    <property type="term" value="F:DNA binding"/>
    <property type="evidence" value="ECO:0007669"/>
    <property type="project" value="InterPro"/>
</dbReference>
<keyword evidence="3" id="KW-1185">Reference proteome</keyword>
<sequence>MNTRTLTIKDYTQVDLTQQENITVVYCRLSNDDKNANESDSIANQKKILLEVVEKEQLINPIYFVDDGITGTSLSYRPAISRAVELVEAGKVKNFIVKDLSRLARNYLDSGKLIEITFPENDVRFIAVNDGFDSSKQSDNDANLLPLRNLFNEWYARDTSKKIRAVKQAKAKAGERMISHAIYGYKRDAENPKKWVIDPLGAEIVQRIFSEVKAGKTLYKIARDLERDHVETPSRRRISLGENTQVVSLGIYNWNRSMVVDIIGKMEYLGHTVNGKTRRKSFKDKTTIKLPKEEWLIFKNTHEAIIDQETFDIVQKMRQHKRVSGNPRFKIGHENLFAGLVFCETCGSKHYYCAFEKNGQNLDHYKCSKYARTFDRCENPHYIRKADLEDIVLTELNQLLKTINFDKQVFLKKLEKKFQLESSKTMNHQRQKLLADERRYEEIDRIIQRLYEDTLSGKLTDERFMKMSQTYEEEQTQLIDTISVAKTNLSAQENQSLDVSRFMDRVKKYTQLEALSVEIVNELIDKIIIHKPEGTKRNRILTIDIHYNFIGNLKD</sequence>
<dbReference type="GO" id="GO:0000150">
    <property type="term" value="F:DNA strand exchange activity"/>
    <property type="evidence" value="ECO:0007669"/>
    <property type="project" value="InterPro"/>
</dbReference>
<dbReference type="Gene3D" id="3.40.50.1390">
    <property type="entry name" value="Resolvase, N-terminal catalytic domain"/>
    <property type="match status" value="1"/>
</dbReference>
<reference evidence="3" key="1">
    <citation type="submission" date="2016-09" db="EMBL/GenBank/DDBJ databases">
        <authorList>
            <person name="Gulvik C.A."/>
        </authorList>
    </citation>
    <scope>NUCLEOTIDE SEQUENCE [LARGE SCALE GENOMIC DNA]</scope>
    <source>
        <strain evidence="3">LMG 26306</strain>
    </source>
</reference>
<dbReference type="AlphaFoldDB" id="A0A1E5H1G6"/>
<evidence type="ECO:0000313" key="3">
    <source>
        <dbReference type="Proteomes" id="UP000094764"/>
    </source>
</evidence>
<dbReference type="PATRIC" id="fig|903983.4.peg.1511"/>
<dbReference type="InterPro" id="IPR006119">
    <property type="entry name" value="Resolv_N"/>
</dbReference>
<dbReference type="SMART" id="SM00857">
    <property type="entry name" value="Resolvase"/>
    <property type="match status" value="1"/>
</dbReference>
<dbReference type="InterPro" id="IPR025378">
    <property type="entry name" value="DUF4368"/>
</dbReference>
<dbReference type="Pfam" id="PF07508">
    <property type="entry name" value="Recombinase"/>
    <property type="match status" value="1"/>
</dbReference>
<gene>
    <name evidence="2" type="ORF">BCR23_12975</name>
</gene>
<dbReference type="InterPro" id="IPR050639">
    <property type="entry name" value="SSR_resolvase"/>
</dbReference>
<evidence type="ECO:0000313" key="2">
    <source>
        <dbReference type="EMBL" id="OEG18848.1"/>
    </source>
</evidence>
<dbReference type="Proteomes" id="UP000094764">
    <property type="component" value="Unassembled WGS sequence"/>
</dbReference>
<dbReference type="InterPro" id="IPR038109">
    <property type="entry name" value="DNA_bind_recomb_sf"/>
</dbReference>
<name>A0A1E5H1G6_9ENTE</name>
<proteinExistence type="predicted"/>
<dbReference type="PANTHER" id="PTHR30461">
    <property type="entry name" value="DNA-INVERTASE FROM LAMBDOID PROPHAGE"/>
    <property type="match status" value="1"/>
</dbReference>
<accession>A0A1E5H1G6</accession>
<evidence type="ECO:0000259" key="1">
    <source>
        <dbReference type="PROSITE" id="PS51737"/>
    </source>
</evidence>
<dbReference type="PROSITE" id="PS51737">
    <property type="entry name" value="RECOMBINASE_DNA_BIND"/>
    <property type="match status" value="1"/>
</dbReference>
<dbReference type="PANTHER" id="PTHR30461:SF23">
    <property type="entry name" value="DNA RECOMBINASE-RELATED"/>
    <property type="match status" value="1"/>
</dbReference>
<protein>
    <submittedName>
        <fullName evidence="2">Recombinase</fullName>
    </submittedName>
</protein>
<dbReference type="Pfam" id="PF00239">
    <property type="entry name" value="Resolvase"/>
    <property type="match status" value="1"/>
</dbReference>
<feature type="domain" description="Recombinase" evidence="1">
    <location>
        <begin position="182"/>
        <end position="324"/>
    </location>
</feature>
<organism evidence="2 3">
    <name type="scientific">Enterococcus quebecensis</name>
    <dbReference type="NCBI Taxonomy" id="903983"/>
    <lineage>
        <taxon>Bacteria</taxon>
        <taxon>Bacillati</taxon>
        <taxon>Bacillota</taxon>
        <taxon>Bacilli</taxon>
        <taxon>Lactobacillales</taxon>
        <taxon>Enterococcaceae</taxon>
        <taxon>Enterococcus</taxon>
    </lineage>
</organism>
<dbReference type="Gene3D" id="3.90.1750.20">
    <property type="entry name" value="Putative Large Serine Recombinase, Chain B, Domain 2"/>
    <property type="match status" value="1"/>
</dbReference>
<dbReference type="InterPro" id="IPR025827">
    <property type="entry name" value="Zn_ribbon_recom_dom"/>
</dbReference>
<dbReference type="RefSeq" id="WP_069634035.1">
    <property type="nucleotide sequence ID" value="NZ_JXKZ01000020.1"/>
</dbReference>
<dbReference type="Pfam" id="PF14287">
    <property type="entry name" value="DUF4368"/>
    <property type="match status" value="1"/>
</dbReference>
<dbReference type="SUPFAM" id="SSF53041">
    <property type="entry name" value="Resolvase-like"/>
    <property type="match status" value="1"/>
</dbReference>
<dbReference type="STRING" id="903983.BCR23_12975"/>